<dbReference type="AlphaFoldDB" id="A0AAN7VBV2"/>
<organism evidence="1 2">
    <name type="scientific">Pyrocoelia pectoralis</name>
    <dbReference type="NCBI Taxonomy" id="417401"/>
    <lineage>
        <taxon>Eukaryota</taxon>
        <taxon>Metazoa</taxon>
        <taxon>Ecdysozoa</taxon>
        <taxon>Arthropoda</taxon>
        <taxon>Hexapoda</taxon>
        <taxon>Insecta</taxon>
        <taxon>Pterygota</taxon>
        <taxon>Neoptera</taxon>
        <taxon>Endopterygota</taxon>
        <taxon>Coleoptera</taxon>
        <taxon>Polyphaga</taxon>
        <taxon>Elateriformia</taxon>
        <taxon>Elateroidea</taxon>
        <taxon>Lampyridae</taxon>
        <taxon>Lampyrinae</taxon>
        <taxon>Pyrocoelia</taxon>
    </lineage>
</organism>
<evidence type="ECO:0008006" key="3">
    <source>
        <dbReference type="Google" id="ProtNLM"/>
    </source>
</evidence>
<protein>
    <recommendedName>
        <fullName evidence="3">TTF-type domain-containing protein</fullName>
    </recommendedName>
</protein>
<evidence type="ECO:0000313" key="1">
    <source>
        <dbReference type="EMBL" id="KAK5642671.1"/>
    </source>
</evidence>
<dbReference type="PANTHER" id="PTHR45749:SF37">
    <property type="entry name" value="OS05G0311600 PROTEIN"/>
    <property type="match status" value="1"/>
</dbReference>
<accession>A0AAN7VBV2</accession>
<dbReference type="Proteomes" id="UP001329430">
    <property type="component" value="Chromosome 6"/>
</dbReference>
<dbReference type="EMBL" id="JAVRBK010000006">
    <property type="protein sequence ID" value="KAK5642671.1"/>
    <property type="molecule type" value="Genomic_DNA"/>
</dbReference>
<sequence length="217" mass="25551">MFIFKTDIGHFVNNKFLKDEEKRFIINCEVCRSEGPFPKDPKQENRSFSTHFYTESTNLGKVSRGWLRYSVILDAAYCEPCWLFSTSDNEWRTGVRTWRNLSYRISRHVNTNSHIASCKTYELWKANKTVDKETENQLKYEISFWKLVLHRLFNITLTLARSNLAFRGHRETNISDSDSFAGNFLSQVQLLGKYDNIMRQVLDMPSGRCKYDVITDN</sequence>
<evidence type="ECO:0000313" key="2">
    <source>
        <dbReference type="Proteomes" id="UP001329430"/>
    </source>
</evidence>
<comment type="caution">
    <text evidence="1">The sequence shown here is derived from an EMBL/GenBank/DDBJ whole genome shotgun (WGS) entry which is preliminary data.</text>
</comment>
<name>A0AAN7VBV2_9COLE</name>
<proteinExistence type="predicted"/>
<dbReference type="PANTHER" id="PTHR45749">
    <property type="match status" value="1"/>
</dbReference>
<keyword evidence="2" id="KW-1185">Reference proteome</keyword>
<reference evidence="1 2" key="1">
    <citation type="journal article" date="2024" name="Insects">
        <title>An Improved Chromosome-Level Genome Assembly of the Firefly Pyrocoelia pectoralis.</title>
        <authorList>
            <person name="Fu X."/>
            <person name="Meyer-Rochow V.B."/>
            <person name="Ballantyne L."/>
            <person name="Zhu X."/>
        </authorList>
    </citation>
    <scope>NUCLEOTIDE SEQUENCE [LARGE SCALE GENOMIC DNA]</scope>
    <source>
        <strain evidence="1">XCY_ONT2</strain>
    </source>
</reference>
<gene>
    <name evidence="1" type="ORF">RI129_008838</name>
</gene>